<feature type="domain" description="Sucrose phosphatase-like" evidence="3">
    <location>
        <begin position="4"/>
        <end position="242"/>
    </location>
</feature>
<reference evidence="5 6" key="1">
    <citation type="submission" date="2018-11" db="EMBL/GenBank/DDBJ databases">
        <title>Genomic profiling of Staphylococcus species from a Poultry farm system in KwaZulu-Natal, South Africa.</title>
        <authorList>
            <person name="Amoako D.G."/>
            <person name="Somboro A.M."/>
            <person name="Abia A.L.K."/>
            <person name="Bester L.A."/>
            <person name="Essack S.Y."/>
        </authorList>
    </citation>
    <scope>NUCLEOTIDE SEQUENCE [LARGE SCALE GENOMIC DNA]</scope>
    <source>
        <strain evidence="5 6">SA11</strain>
    </source>
</reference>
<evidence type="ECO:0000313" key="6">
    <source>
        <dbReference type="Proteomes" id="UP000293854"/>
    </source>
</evidence>
<evidence type="ECO:0000256" key="1">
    <source>
        <dbReference type="ARBA" id="ARBA00007958"/>
    </source>
</evidence>
<keyword evidence="2 5" id="KW-0378">Hydrolase</keyword>
<evidence type="ECO:0000313" key="5">
    <source>
        <dbReference type="EMBL" id="RZI03994.1"/>
    </source>
</evidence>
<proteinExistence type="inferred from homology"/>
<evidence type="ECO:0000256" key="2">
    <source>
        <dbReference type="ARBA" id="ARBA00022801"/>
    </source>
</evidence>
<dbReference type="NCBIfam" id="TIGR01484">
    <property type="entry name" value="HAD-SF-IIB"/>
    <property type="match status" value="1"/>
</dbReference>
<dbReference type="Gene3D" id="3.40.50.1000">
    <property type="entry name" value="HAD superfamily/HAD-like"/>
    <property type="match status" value="1"/>
</dbReference>
<dbReference type="InterPro" id="IPR023214">
    <property type="entry name" value="HAD_sf"/>
</dbReference>
<dbReference type="OrthoDB" id="9781413at2"/>
<evidence type="ECO:0000259" key="3">
    <source>
        <dbReference type="Pfam" id="PF05116"/>
    </source>
</evidence>
<dbReference type="InterPro" id="IPR036412">
    <property type="entry name" value="HAD-like_sf"/>
</dbReference>
<protein>
    <submittedName>
        <fullName evidence="5">HAD-IIB family hydrolase</fullName>
    </submittedName>
</protein>
<dbReference type="EMBL" id="CP068073">
    <property type="protein sequence ID" value="QQS82576.1"/>
    <property type="molecule type" value="Genomic_DNA"/>
</dbReference>
<dbReference type="AlphaFoldDB" id="A0A143PBI4"/>
<comment type="similarity">
    <text evidence="1">Belongs to the HAD-like hydrolase superfamily.</text>
</comment>
<evidence type="ECO:0000313" key="4">
    <source>
        <dbReference type="EMBL" id="QQS82576.1"/>
    </source>
</evidence>
<dbReference type="Proteomes" id="UP000293854">
    <property type="component" value="Unassembled WGS sequence"/>
</dbReference>
<evidence type="ECO:0000313" key="7">
    <source>
        <dbReference type="Proteomes" id="UP000595942"/>
    </source>
</evidence>
<reference evidence="4 7" key="2">
    <citation type="submission" date="2021-01" db="EMBL/GenBank/DDBJ databases">
        <title>FDA dAtabase for Regulatory Grade micrObial Sequences (FDA-ARGOS): Supporting development and validation of Infectious Disease Dx tests.</title>
        <authorList>
            <person name="Sproer C."/>
            <person name="Gronow S."/>
            <person name="Severitt S."/>
            <person name="Schroder I."/>
            <person name="Tallon L."/>
            <person name="Sadzewicz L."/>
            <person name="Zhao X."/>
            <person name="Boylan J."/>
            <person name="Ott S."/>
            <person name="Bowen H."/>
            <person name="Vavikolanu K."/>
            <person name="Mehta A."/>
            <person name="Aluvathingal J."/>
            <person name="Nadendla S."/>
            <person name="Lowell S."/>
            <person name="Myers T."/>
            <person name="Yan Y."/>
            <person name="Sichtig H."/>
        </authorList>
    </citation>
    <scope>NUCLEOTIDE SEQUENCE [LARGE SCALE GENOMIC DNA]</scope>
    <source>
        <strain evidence="4 7">FDAARGOS_1148</strain>
    </source>
</reference>
<dbReference type="EMBL" id="RQTE01000041">
    <property type="protein sequence ID" value="RZI03994.1"/>
    <property type="molecule type" value="Genomic_DNA"/>
</dbReference>
<keyword evidence="7" id="KW-1185">Reference proteome</keyword>
<dbReference type="Pfam" id="PF05116">
    <property type="entry name" value="S6PP"/>
    <property type="match status" value="1"/>
</dbReference>
<accession>A0A143PBI4</accession>
<dbReference type="InterPro" id="IPR006379">
    <property type="entry name" value="HAD-SF_hydro_IIB"/>
</dbReference>
<dbReference type="Proteomes" id="UP000595942">
    <property type="component" value="Chromosome"/>
</dbReference>
<dbReference type="GO" id="GO:0005829">
    <property type="term" value="C:cytosol"/>
    <property type="evidence" value="ECO:0007669"/>
    <property type="project" value="TreeGrafter"/>
</dbReference>
<dbReference type="RefSeq" id="WP_047131399.1">
    <property type="nucleotide sequence ID" value="NZ_CP015114.1"/>
</dbReference>
<dbReference type="PANTHER" id="PTHR10000:SF57">
    <property type="entry name" value="KANOSAMINE-6-PHOSPHATE PHOSPHATASE"/>
    <property type="match status" value="1"/>
</dbReference>
<dbReference type="Gene3D" id="3.30.70.1410">
    <property type="entry name" value="yhjk (haloacid dehalogenase-like hydrolase protein) domain"/>
    <property type="match status" value="1"/>
</dbReference>
<dbReference type="SUPFAM" id="SSF56784">
    <property type="entry name" value="HAD-like"/>
    <property type="match status" value="1"/>
</dbReference>
<dbReference type="GO" id="GO:0016791">
    <property type="term" value="F:phosphatase activity"/>
    <property type="evidence" value="ECO:0007669"/>
    <property type="project" value="TreeGrafter"/>
</dbReference>
<gene>
    <name evidence="5" type="ORF">EIG99_01905</name>
    <name evidence="4" type="ORF">I6J05_11950</name>
</gene>
<dbReference type="PANTHER" id="PTHR10000">
    <property type="entry name" value="PHOSPHOSERINE PHOSPHATASE"/>
    <property type="match status" value="1"/>
</dbReference>
<dbReference type="GO" id="GO:0000287">
    <property type="term" value="F:magnesium ion binding"/>
    <property type="evidence" value="ECO:0007669"/>
    <property type="project" value="TreeGrafter"/>
</dbReference>
<dbReference type="InterPro" id="IPR006380">
    <property type="entry name" value="SPP-like_dom"/>
</dbReference>
<dbReference type="GeneID" id="93727526"/>
<name>A0A143PBI4_9STAP</name>
<sequence>MEHHLILFDFDETYYKHATTKEDIPDLRNLEETLEQAVKKDGVVTAFLSGSIFPNIMKKMKKAEMKFKPQYIFSDLCSQMYQLDENGEYHEYKDYEEAVSETPFTKEKVDEIINDFEQKYDVKLQPQRKYRDKETLYEYYFDSQGDQDEDIKMLEDLQEEAASFDYAVHFNKTNPLAGDPENAYDVNFTPKNAGKLFAVKYLLDLFDVPASEVLGFGDSGNDETYLSYIGHPFVMVNSTDDEMKEKFPNTKYDYYKGLNDEVKKYLKEIEKA</sequence>
<dbReference type="KEGG" id="scv:A4G25_06585"/>
<organism evidence="5 6">
    <name type="scientific">Staphylococcus condimenti</name>
    <dbReference type="NCBI Taxonomy" id="70255"/>
    <lineage>
        <taxon>Bacteria</taxon>
        <taxon>Bacillati</taxon>
        <taxon>Bacillota</taxon>
        <taxon>Bacilli</taxon>
        <taxon>Bacillales</taxon>
        <taxon>Staphylococcaceae</taxon>
        <taxon>Staphylococcus</taxon>
    </lineage>
</organism>